<dbReference type="HOGENOM" id="CLU_000022_3_3_1"/>
<accession>A0A0D2AVE1</accession>
<organism evidence="7 8">
    <name type="scientific">Exophiala oligosperma</name>
    <dbReference type="NCBI Taxonomy" id="215243"/>
    <lineage>
        <taxon>Eukaryota</taxon>
        <taxon>Fungi</taxon>
        <taxon>Dikarya</taxon>
        <taxon>Ascomycota</taxon>
        <taxon>Pezizomycotina</taxon>
        <taxon>Eurotiomycetes</taxon>
        <taxon>Chaetothyriomycetidae</taxon>
        <taxon>Chaetothyriales</taxon>
        <taxon>Herpotrichiellaceae</taxon>
        <taxon>Exophiala</taxon>
    </lineage>
</organism>
<dbReference type="GO" id="GO:0005524">
    <property type="term" value="F:ATP binding"/>
    <property type="evidence" value="ECO:0007669"/>
    <property type="project" value="UniProtKB-KW"/>
</dbReference>
<feature type="domain" description="AMP-dependent synthetase/ligase" evidence="5">
    <location>
        <begin position="102"/>
        <end position="478"/>
    </location>
</feature>
<keyword evidence="8" id="KW-1185">Reference proteome</keyword>
<sequence>MATPSQKPLWEHRAPEFSQVDVFRRQMSLKYGLNLKTYDDLHRWSVDELETFSAEVWKYCGIVYSEPPTSTAIGLESMWPRPQWFPGARLNYAENMLATGLAVHPDAIAVSACREGGTEWRHLSWVQLRAEVERYVSAFRHAGIRKGDRVAAVMTNSPEVLLVLLASAAVGAIFSSTAPDMGQKGITERYLQIKPKLVFVDSEVLYGGRNQDLRGKVSSVVRSLQSAGGDLKKVVVTKGRLWQGKDLVSLDTFLQAPRRELVYEQVEFDYPVYILYSSGTTGPPKCICHAGGAALLQQKKDLMLIKDMGPNSVYYQYTTTGWMMWNYLVAGLSTGARIVMYDGSPSHPSPEYQVQLLSEQGVTEWGTSPKFLAALKQHGLGTMPNLDNLYLTLVTGSPLSVELSEWFYQKFPRHVATFSSSGGTDLVSAIVNGSMMRPFYAGELATKCLGMAVEVWDLDGKNIEDTGEKGDLVITKPFFSMPVTFWGEDGMEKYRKAYFDQFPGVWCHGDFISKNPSTQGFIIHGRSDGVLNPGGIRFGTAELYGIVDKFDEVLDCIAVGQRRDHDTDERVLLFLKLATQKPLTKDLENRIKTAIKTELSARHVPSYTLQVADIPYTANGKKIENVVKDIVSGRVPKIGGTAVNPECLEEYKRFVDLDSMSSGSGPVRAKL</sequence>
<dbReference type="InterPro" id="IPR005914">
    <property type="entry name" value="Acac_CoA_synth"/>
</dbReference>
<dbReference type="NCBIfam" id="TIGR01217">
    <property type="entry name" value="ac_ac_CoA_syn"/>
    <property type="match status" value="1"/>
</dbReference>
<dbReference type="GeneID" id="27356913"/>
<dbReference type="InterPro" id="IPR032387">
    <property type="entry name" value="ACAS_N"/>
</dbReference>
<evidence type="ECO:0000256" key="2">
    <source>
        <dbReference type="ARBA" id="ARBA00022598"/>
    </source>
</evidence>
<feature type="domain" description="Acetyl-coenzyme A synthetase N-terminal" evidence="6">
    <location>
        <begin position="38"/>
        <end position="95"/>
    </location>
</feature>
<evidence type="ECO:0000313" key="7">
    <source>
        <dbReference type="EMBL" id="KIW43771.1"/>
    </source>
</evidence>
<dbReference type="Pfam" id="PF00501">
    <property type="entry name" value="AMP-binding"/>
    <property type="match status" value="1"/>
</dbReference>
<keyword evidence="4" id="KW-0067">ATP-binding</keyword>
<dbReference type="PANTHER" id="PTHR42921">
    <property type="entry name" value="ACETOACETYL-COA SYNTHETASE"/>
    <property type="match status" value="1"/>
</dbReference>
<evidence type="ECO:0000256" key="1">
    <source>
        <dbReference type="ARBA" id="ARBA00006432"/>
    </source>
</evidence>
<evidence type="ECO:0000259" key="6">
    <source>
        <dbReference type="Pfam" id="PF16177"/>
    </source>
</evidence>
<evidence type="ECO:0000256" key="4">
    <source>
        <dbReference type="ARBA" id="ARBA00022840"/>
    </source>
</evidence>
<dbReference type="InterPro" id="IPR045851">
    <property type="entry name" value="AMP-bd_C_sf"/>
</dbReference>
<dbReference type="GO" id="GO:0030729">
    <property type="term" value="F:acetoacetate-CoA ligase activity"/>
    <property type="evidence" value="ECO:0007669"/>
    <property type="project" value="InterPro"/>
</dbReference>
<dbReference type="PANTHER" id="PTHR42921:SF1">
    <property type="entry name" value="ACETOACETYL-COA SYNTHETASE"/>
    <property type="match status" value="1"/>
</dbReference>
<reference evidence="7 8" key="1">
    <citation type="submission" date="2015-01" db="EMBL/GenBank/DDBJ databases">
        <title>The Genome Sequence of Exophiala oligosperma CBS72588.</title>
        <authorList>
            <consortium name="The Broad Institute Genomics Platform"/>
            <person name="Cuomo C."/>
            <person name="de Hoog S."/>
            <person name="Gorbushina A."/>
            <person name="Stielow B."/>
            <person name="Teixiera M."/>
            <person name="Abouelleil A."/>
            <person name="Chapman S.B."/>
            <person name="Priest M."/>
            <person name="Young S.K."/>
            <person name="Wortman J."/>
            <person name="Nusbaum C."/>
            <person name="Birren B."/>
        </authorList>
    </citation>
    <scope>NUCLEOTIDE SEQUENCE [LARGE SCALE GENOMIC DNA]</scope>
    <source>
        <strain evidence="7 8">CBS 72588</strain>
    </source>
</reference>
<dbReference type="Gene3D" id="3.40.50.12780">
    <property type="entry name" value="N-terminal domain of ligase-like"/>
    <property type="match status" value="1"/>
</dbReference>
<dbReference type="Pfam" id="PF16177">
    <property type="entry name" value="ACAS_N"/>
    <property type="match status" value="1"/>
</dbReference>
<dbReference type="NCBIfam" id="NF002937">
    <property type="entry name" value="PRK03584.1"/>
    <property type="match status" value="1"/>
</dbReference>
<dbReference type="InterPro" id="IPR042099">
    <property type="entry name" value="ANL_N_sf"/>
</dbReference>
<proteinExistence type="inferred from homology"/>
<dbReference type="Gene3D" id="3.30.300.30">
    <property type="match status" value="1"/>
</dbReference>
<dbReference type="InterPro" id="IPR020845">
    <property type="entry name" value="AMP-binding_CS"/>
</dbReference>
<dbReference type="Proteomes" id="UP000053342">
    <property type="component" value="Unassembled WGS sequence"/>
</dbReference>
<dbReference type="AlphaFoldDB" id="A0A0D2AVE1"/>
<evidence type="ECO:0000259" key="5">
    <source>
        <dbReference type="Pfam" id="PF00501"/>
    </source>
</evidence>
<comment type="similarity">
    <text evidence="1">Belongs to the ATP-dependent AMP-binding enzyme family.</text>
</comment>
<dbReference type="STRING" id="215243.A0A0D2AVE1"/>
<evidence type="ECO:0000256" key="3">
    <source>
        <dbReference type="ARBA" id="ARBA00022741"/>
    </source>
</evidence>
<evidence type="ECO:0000313" key="8">
    <source>
        <dbReference type="Proteomes" id="UP000053342"/>
    </source>
</evidence>
<dbReference type="GO" id="GO:0006629">
    <property type="term" value="P:lipid metabolic process"/>
    <property type="evidence" value="ECO:0007669"/>
    <property type="project" value="InterPro"/>
</dbReference>
<protein>
    <submittedName>
        <fullName evidence="7">Acetoacetate-CoA ligase</fullName>
    </submittedName>
</protein>
<dbReference type="VEuPathDB" id="FungiDB:PV06_04839"/>
<keyword evidence="2 7" id="KW-0436">Ligase</keyword>
<name>A0A0D2AVE1_9EURO</name>
<dbReference type="PROSITE" id="PS00455">
    <property type="entry name" value="AMP_BINDING"/>
    <property type="match status" value="1"/>
</dbReference>
<gene>
    <name evidence="7" type="ORF">PV06_04839</name>
</gene>
<dbReference type="InterPro" id="IPR000873">
    <property type="entry name" value="AMP-dep_synth/lig_dom"/>
</dbReference>
<dbReference type="SUPFAM" id="SSF56801">
    <property type="entry name" value="Acetyl-CoA synthetase-like"/>
    <property type="match status" value="1"/>
</dbReference>
<dbReference type="EMBL" id="KN847335">
    <property type="protein sequence ID" value="KIW43771.1"/>
    <property type="molecule type" value="Genomic_DNA"/>
</dbReference>
<keyword evidence="3" id="KW-0547">Nucleotide-binding</keyword>
<dbReference type="RefSeq" id="XP_016263987.1">
    <property type="nucleotide sequence ID" value="XM_016405781.1"/>
</dbReference>
<dbReference type="OrthoDB" id="10253869at2759"/>